<organism evidence="2 3">
    <name type="scientific">Nocardioides jishulii</name>
    <dbReference type="NCBI Taxonomy" id="2575440"/>
    <lineage>
        <taxon>Bacteria</taxon>
        <taxon>Bacillati</taxon>
        <taxon>Actinomycetota</taxon>
        <taxon>Actinomycetes</taxon>
        <taxon>Propionibacteriales</taxon>
        <taxon>Nocardioidaceae</taxon>
        <taxon>Nocardioides</taxon>
    </lineage>
</organism>
<reference evidence="2 3" key="1">
    <citation type="submission" date="2019-04" db="EMBL/GenBank/DDBJ databases">
        <authorList>
            <person name="Dong K."/>
        </authorList>
    </citation>
    <scope>NUCLEOTIDE SEQUENCE [LARGE SCALE GENOMIC DNA]</scope>
    <source>
        <strain evidence="3">dk3543</strain>
    </source>
</reference>
<sequence length="389" mass="42865">MDWMLWLEAITTLATVAAVALAWWAIHLARDAVELQRKATLQDVTVNVRRALADLTTATSEFNAELLPYWKVRSAEHAPVEHPDRAAVIGDAWVQQEIKVHAQAHLMTGLGRTLVSELNAMYSFAPHAWEKAEIKRLEAWILGFTQAAWFAPYSALVSSDELSDSPFSMVDWLLKESYGGLREFAIDSLFNEIPGFPREDAANAASAFFAAAESHVVDAVNSAVDRAAQMVAGDQSLKEFRSKQFLEGALPSAAKGTTSAADDEAGAAPNRQFRFRLRGGNIHEGTLRILMSHIATDYADYTFDERVALARRQVSALHFTRKAQADGPERGPRYLVTSAYEPHTSVPRPEGAPIIWVDPDTEGDFLTSFGTLEPMDVRKTAGKETTPHA</sequence>
<dbReference type="OrthoDB" id="5122386at2"/>
<name>A0A4U2YRU2_9ACTN</name>
<evidence type="ECO:0000313" key="3">
    <source>
        <dbReference type="Proteomes" id="UP000307808"/>
    </source>
</evidence>
<dbReference type="RefSeq" id="WP_137064607.1">
    <property type="nucleotide sequence ID" value="NZ_CP040748.1"/>
</dbReference>
<proteinExistence type="predicted"/>
<evidence type="ECO:0000256" key="1">
    <source>
        <dbReference type="SAM" id="Phobius"/>
    </source>
</evidence>
<keyword evidence="3" id="KW-1185">Reference proteome</keyword>
<feature type="transmembrane region" description="Helical" evidence="1">
    <location>
        <begin position="6"/>
        <end position="29"/>
    </location>
</feature>
<accession>A0A4U2YRU2</accession>
<evidence type="ECO:0000313" key="2">
    <source>
        <dbReference type="EMBL" id="TKI64147.1"/>
    </source>
</evidence>
<keyword evidence="1" id="KW-0812">Transmembrane</keyword>
<comment type="caution">
    <text evidence="2">The sequence shown here is derived from an EMBL/GenBank/DDBJ whole genome shotgun (WGS) entry which is preliminary data.</text>
</comment>
<keyword evidence="1" id="KW-1133">Transmembrane helix</keyword>
<keyword evidence="1" id="KW-0472">Membrane</keyword>
<gene>
    <name evidence="2" type="ORF">FC770_02990</name>
</gene>
<protein>
    <submittedName>
        <fullName evidence="2">Uncharacterized protein</fullName>
    </submittedName>
</protein>
<dbReference type="Proteomes" id="UP000307808">
    <property type="component" value="Unassembled WGS sequence"/>
</dbReference>
<dbReference type="EMBL" id="SZPY01000001">
    <property type="protein sequence ID" value="TKI64147.1"/>
    <property type="molecule type" value="Genomic_DNA"/>
</dbReference>
<dbReference type="AlphaFoldDB" id="A0A4U2YRU2"/>